<dbReference type="Pfam" id="PF00400">
    <property type="entry name" value="WD40"/>
    <property type="match status" value="1"/>
</dbReference>
<evidence type="ECO:0000313" key="11">
    <source>
        <dbReference type="Proteomes" id="UP001157418"/>
    </source>
</evidence>
<dbReference type="InterPro" id="IPR001680">
    <property type="entry name" value="WD40_rpt"/>
</dbReference>
<dbReference type="InterPro" id="IPR036322">
    <property type="entry name" value="WD40_repeat_dom_sf"/>
</dbReference>
<dbReference type="GO" id="GO:0006887">
    <property type="term" value="P:exocytosis"/>
    <property type="evidence" value="ECO:0007669"/>
    <property type="project" value="UniProtKB-KW"/>
</dbReference>
<dbReference type="GO" id="GO:0045159">
    <property type="term" value="F:myosin II binding"/>
    <property type="evidence" value="ECO:0007669"/>
    <property type="project" value="TreeGrafter"/>
</dbReference>
<evidence type="ECO:0000256" key="7">
    <source>
        <dbReference type="SAM" id="Coils"/>
    </source>
</evidence>
<organism evidence="10 11">
    <name type="scientific">Lactuca virosa</name>
    <dbReference type="NCBI Taxonomy" id="75947"/>
    <lineage>
        <taxon>Eukaryota</taxon>
        <taxon>Viridiplantae</taxon>
        <taxon>Streptophyta</taxon>
        <taxon>Embryophyta</taxon>
        <taxon>Tracheophyta</taxon>
        <taxon>Spermatophyta</taxon>
        <taxon>Magnoliopsida</taxon>
        <taxon>eudicotyledons</taxon>
        <taxon>Gunneridae</taxon>
        <taxon>Pentapetalae</taxon>
        <taxon>asterids</taxon>
        <taxon>campanulids</taxon>
        <taxon>Asterales</taxon>
        <taxon>Asteraceae</taxon>
        <taxon>Cichorioideae</taxon>
        <taxon>Cichorieae</taxon>
        <taxon>Lactucinae</taxon>
        <taxon>Lactuca</taxon>
    </lineage>
</organism>
<dbReference type="AlphaFoldDB" id="A0AAU9P6I7"/>
<evidence type="ECO:0000259" key="9">
    <source>
        <dbReference type="PROSITE" id="PS50892"/>
    </source>
</evidence>
<dbReference type="PROSITE" id="PS50082">
    <property type="entry name" value="WD_REPEATS_2"/>
    <property type="match status" value="1"/>
</dbReference>
<keyword evidence="3" id="KW-0268">Exocytosis</keyword>
<proteinExistence type="inferred from homology"/>
<evidence type="ECO:0000256" key="5">
    <source>
        <dbReference type="PROSITE-ProRule" id="PRU00221"/>
    </source>
</evidence>
<dbReference type="GO" id="GO:0006893">
    <property type="term" value="P:Golgi to plasma membrane transport"/>
    <property type="evidence" value="ECO:0007669"/>
    <property type="project" value="TreeGrafter"/>
</dbReference>
<dbReference type="SUPFAM" id="SSF50978">
    <property type="entry name" value="WD40 repeat-like"/>
    <property type="match status" value="1"/>
</dbReference>
<sequence>MFAKKLLQKATKLHNLHHHHQNLRGSLTQEDLDFQIAVHYGIPSTASVLAFDPIQRLLAIGTLDGRIKVIGGDNIEGLLISPKQLPFKYLEFLSNKGFLISISNDNDIQVWNLEDRSVASSLQWSSNITSFSLIHGSFFMYVGDEHGLMSVLKYEEDAELLMLPYHISAKSLTEAAGSSFPDHWTVVGVLHQPCSSGNRVLIAYESGLIILWDVFEAQVVVVRGDNVLELKNGVVDSPNHSQPEHNLEEKEITALCWASSNGSILAVGYIDGDIMFWKTSTTTSSKTRKSGASNNNVVRVQLSSAERKLPVIVLHWSANSKSQNDSDGQLFVYGGDEIGSDEVLTVLSLEWSPGMETLRCVARAELTLTGSFADMSLLPNPINNLGTDLLVLTNPGHLQFFSHESLTALTSEHDKRITLNSIECPVLIPTLDPILTAANLTSLVATENTSKFLLEIATNMKVNSTSKFMGGSGNWPVSGGIVQQLSSPEGYVIQRIYITGYMDGSVKIWDATSSVLSMLCVIREMKDVEVKVKGSTAPVSELNFCSLTSGLAVGNQLGFIRVYNLNSSSKDTTLHIITAIKQEVHKQAENGGPKCSACFHLLDSPVQALQYMDHGAKLAVAHECGRVAVLDVKLFSVLFLSDSLPNPRSPVISMMWKSFLHNDGYVKSPKDLGSKDLNKNKTVESLMFIFTKDAKLYLFGCDDYRMINSKPMQLKKETTAISMHVIEGSTSMVESVDQKESKQLTKDVLSRNEPHSPVDQKESKQLDSLVLLCLKDALRLYRLKSVIQGNEQTLCKVKLAKPCCWSTTFKKDEKTCGLVLLYQSGELEIRSLPDLEVMKVTSLMSILRWSFKPNMERTMSCTETGQISMINGSEVAFISLLNGGDDFRVLESLPSLHDKVLAAAIEAVISSSQKQRKKQGTPGAIVNILKGFKGGKAKNGINFPADFLSSFSNLDKIFSKNPFPDPVESITDDQEDVELDIDDIEIDEEPVSMPMPTTSSHSKQNEETGKKSDRERLFDGDNSDATPRLRTREEIIATYRKAGDASSVASQARNKLLERQEKLERISRRAQDLNNEAEDFASLANELVKAMERRKWWQI</sequence>
<dbReference type="SUPFAM" id="SSF58038">
    <property type="entry name" value="SNARE fusion complex"/>
    <property type="match status" value="1"/>
</dbReference>
<dbReference type="GO" id="GO:0005737">
    <property type="term" value="C:cytoplasm"/>
    <property type="evidence" value="ECO:0007669"/>
    <property type="project" value="UniProtKB-SubCell"/>
</dbReference>
<keyword evidence="4" id="KW-0963">Cytoplasm</keyword>
<evidence type="ECO:0000256" key="4">
    <source>
        <dbReference type="ARBA" id="ARBA00022490"/>
    </source>
</evidence>
<evidence type="ECO:0000313" key="10">
    <source>
        <dbReference type="EMBL" id="CAH1445901.1"/>
    </source>
</evidence>
<dbReference type="SMART" id="SM00320">
    <property type="entry name" value="WD40"/>
    <property type="match status" value="6"/>
</dbReference>
<dbReference type="PROSITE" id="PS50892">
    <property type="entry name" value="V_SNARE"/>
    <property type="match status" value="1"/>
</dbReference>
<dbReference type="PANTHER" id="PTHR10241">
    <property type="entry name" value="LETHAL 2 GIANT LARVAE PROTEIN"/>
    <property type="match status" value="1"/>
</dbReference>
<keyword evidence="11" id="KW-1185">Reference proteome</keyword>
<dbReference type="GO" id="GO:0005886">
    <property type="term" value="C:plasma membrane"/>
    <property type="evidence" value="ECO:0007669"/>
    <property type="project" value="TreeGrafter"/>
</dbReference>
<evidence type="ECO:0000256" key="8">
    <source>
        <dbReference type="SAM" id="MobiDB-lite"/>
    </source>
</evidence>
<dbReference type="Proteomes" id="UP001157418">
    <property type="component" value="Unassembled WGS sequence"/>
</dbReference>
<feature type="coiled-coil region" evidence="7">
    <location>
        <begin position="1049"/>
        <end position="1093"/>
    </location>
</feature>
<feature type="region of interest" description="Disordered" evidence="8">
    <location>
        <begin position="987"/>
        <end position="1027"/>
    </location>
</feature>
<dbReference type="GO" id="GO:0019905">
    <property type="term" value="F:syntaxin binding"/>
    <property type="evidence" value="ECO:0007669"/>
    <property type="project" value="TreeGrafter"/>
</dbReference>
<name>A0AAU9P6I7_9ASTR</name>
<reference evidence="10 11" key="1">
    <citation type="submission" date="2022-01" db="EMBL/GenBank/DDBJ databases">
        <authorList>
            <person name="Xiong W."/>
            <person name="Schranz E."/>
        </authorList>
    </citation>
    <scope>NUCLEOTIDE SEQUENCE [LARGE SCALE GENOMIC DNA]</scope>
</reference>
<dbReference type="PANTHER" id="PTHR10241:SF25">
    <property type="entry name" value="TOMOSYN, ISOFORM C"/>
    <property type="match status" value="1"/>
</dbReference>
<dbReference type="EMBL" id="CAKMRJ010005523">
    <property type="protein sequence ID" value="CAH1445901.1"/>
    <property type="molecule type" value="Genomic_DNA"/>
</dbReference>
<comment type="caution">
    <text evidence="10">The sequence shown here is derived from an EMBL/GenBank/DDBJ whole genome shotgun (WGS) entry which is preliminary data.</text>
</comment>
<evidence type="ECO:0000256" key="6">
    <source>
        <dbReference type="PROSITE-ProRule" id="PRU00290"/>
    </source>
</evidence>
<protein>
    <recommendedName>
        <fullName evidence="9">V-SNARE coiled-coil homology domain-containing protein</fullName>
    </recommendedName>
</protein>
<dbReference type="InterPro" id="IPR015943">
    <property type="entry name" value="WD40/YVTN_repeat-like_dom_sf"/>
</dbReference>
<comment type="similarity">
    <text evidence="2">Belongs to the WD repeat L(2)GL family.</text>
</comment>
<dbReference type="GO" id="GO:0005096">
    <property type="term" value="F:GTPase activator activity"/>
    <property type="evidence" value="ECO:0007669"/>
    <property type="project" value="TreeGrafter"/>
</dbReference>
<accession>A0AAU9P6I7</accession>
<keyword evidence="5" id="KW-0853">WD repeat</keyword>
<dbReference type="Gene3D" id="2.130.10.10">
    <property type="entry name" value="YVTN repeat-like/Quinoprotein amine dehydrogenase"/>
    <property type="match status" value="3"/>
</dbReference>
<comment type="subcellular location">
    <subcellularLocation>
        <location evidence="1">Cytoplasm</location>
    </subcellularLocation>
</comment>
<gene>
    <name evidence="10" type="ORF">LVIROSA_LOCUS31636</name>
</gene>
<dbReference type="Gene3D" id="1.20.5.110">
    <property type="match status" value="1"/>
</dbReference>
<evidence type="ECO:0000256" key="3">
    <source>
        <dbReference type="ARBA" id="ARBA00022483"/>
    </source>
</evidence>
<dbReference type="CDD" id="cd15873">
    <property type="entry name" value="R-SNARE_STXBP5_6"/>
    <property type="match status" value="1"/>
</dbReference>
<evidence type="ECO:0000256" key="1">
    <source>
        <dbReference type="ARBA" id="ARBA00004496"/>
    </source>
</evidence>
<evidence type="ECO:0000256" key="2">
    <source>
        <dbReference type="ARBA" id="ARBA00008070"/>
    </source>
</evidence>
<dbReference type="InterPro" id="IPR042855">
    <property type="entry name" value="V_SNARE_CC"/>
</dbReference>
<keyword evidence="6 7" id="KW-0175">Coiled coil</keyword>
<feature type="compositionally biased region" description="Basic and acidic residues" evidence="8">
    <location>
        <begin position="1003"/>
        <end position="1019"/>
    </location>
</feature>
<feature type="domain" description="V-SNARE coiled-coil homology" evidence="9">
    <location>
        <begin position="1034"/>
        <end position="1098"/>
    </location>
</feature>
<feature type="repeat" description="WD" evidence="5">
    <location>
        <begin position="90"/>
        <end position="121"/>
    </location>
</feature>